<accession>A0A8J3GT26</accession>
<dbReference type="RefSeq" id="WP_191284234.1">
    <property type="nucleotide sequence ID" value="NZ_BNAI01000011.1"/>
</dbReference>
<reference evidence="2" key="2">
    <citation type="submission" date="2020-09" db="EMBL/GenBank/DDBJ databases">
        <authorList>
            <person name="Sun Q."/>
            <person name="Zhou Y."/>
        </authorList>
    </citation>
    <scope>NUCLEOTIDE SEQUENCE</scope>
    <source>
        <strain evidence="2">CGMCC 1.16548</strain>
    </source>
</reference>
<keyword evidence="1" id="KW-0732">Signal</keyword>
<reference evidence="2" key="1">
    <citation type="journal article" date="2014" name="Int. J. Syst. Evol. Microbiol.">
        <title>Complete genome sequence of Corynebacterium casei LMG S-19264T (=DSM 44701T), isolated from a smear-ripened cheese.</title>
        <authorList>
            <consortium name="US DOE Joint Genome Institute (JGI-PGF)"/>
            <person name="Walter F."/>
            <person name="Albersmeier A."/>
            <person name="Kalinowski J."/>
            <person name="Ruckert C."/>
        </authorList>
    </citation>
    <scope>NUCLEOTIDE SEQUENCE</scope>
    <source>
        <strain evidence="2">CGMCC 1.16548</strain>
    </source>
</reference>
<dbReference type="Proteomes" id="UP000617531">
    <property type="component" value="Unassembled WGS sequence"/>
</dbReference>
<evidence type="ECO:0008006" key="4">
    <source>
        <dbReference type="Google" id="ProtNLM"/>
    </source>
</evidence>
<dbReference type="AlphaFoldDB" id="A0A8J3GT26"/>
<feature type="signal peptide" evidence="1">
    <location>
        <begin position="1"/>
        <end position="23"/>
    </location>
</feature>
<organism evidence="2 3">
    <name type="scientific">Pseudolysinimonas yzui</name>
    <dbReference type="NCBI Taxonomy" id="2708254"/>
    <lineage>
        <taxon>Bacteria</taxon>
        <taxon>Bacillati</taxon>
        <taxon>Actinomycetota</taxon>
        <taxon>Actinomycetes</taxon>
        <taxon>Micrococcales</taxon>
        <taxon>Microbacteriaceae</taxon>
        <taxon>Pseudolysinimonas</taxon>
    </lineage>
</organism>
<feature type="chain" id="PRO_5035281264" description="DUF4382 domain-containing protein" evidence="1">
    <location>
        <begin position="24"/>
        <end position="186"/>
    </location>
</feature>
<evidence type="ECO:0000256" key="1">
    <source>
        <dbReference type="SAM" id="SignalP"/>
    </source>
</evidence>
<protein>
    <recommendedName>
        <fullName evidence="4">DUF4382 domain-containing protein</fullName>
    </recommendedName>
</protein>
<evidence type="ECO:0000313" key="2">
    <source>
        <dbReference type="EMBL" id="GHF26035.1"/>
    </source>
</evidence>
<dbReference type="EMBL" id="BNAI01000011">
    <property type="protein sequence ID" value="GHF26035.1"/>
    <property type="molecule type" value="Genomic_DNA"/>
</dbReference>
<sequence length="186" mass="19166">MRRALAVPAGLGLLLLAFGVAYSTPGAPQVEAPFVVTGGVGDQIVSQHLVATVNDVALAEVVELNSWTGTTSGVWLVVDATVEARIERTGVEANLFIAGVRYPGTNRTSTDTVDGRVADAGFPVTGAILIELPADVQTMPGAAAAVLRLSPGIDARLDSVIELTLDLTPLDVAGRVELATPRDGAR</sequence>
<proteinExistence type="predicted"/>
<gene>
    <name evidence="2" type="ORF">GCM10011600_28720</name>
</gene>
<comment type="caution">
    <text evidence="2">The sequence shown here is derived from an EMBL/GenBank/DDBJ whole genome shotgun (WGS) entry which is preliminary data.</text>
</comment>
<keyword evidence="3" id="KW-1185">Reference proteome</keyword>
<name>A0A8J3GT26_9MICO</name>
<evidence type="ECO:0000313" key="3">
    <source>
        <dbReference type="Proteomes" id="UP000617531"/>
    </source>
</evidence>